<dbReference type="Proteomes" id="UP000524535">
    <property type="component" value="Unassembled WGS sequence"/>
</dbReference>
<dbReference type="EMBL" id="JACIGW010000002">
    <property type="protein sequence ID" value="MBB4348467.1"/>
    <property type="molecule type" value="Genomic_DNA"/>
</dbReference>
<organism evidence="11 14">
    <name type="scientific">Aliirhizobium cellulosilyticum</name>
    <dbReference type="NCBI Taxonomy" id="393664"/>
    <lineage>
        <taxon>Bacteria</taxon>
        <taxon>Pseudomonadati</taxon>
        <taxon>Pseudomonadota</taxon>
        <taxon>Alphaproteobacteria</taxon>
        <taxon>Hyphomicrobiales</taxon>
        <taxon>Rhizobiaceae</taxon>
        <taxon>Aliirhizobium</taxon>
    </lineage>
</organism>
<keyword evidence="7" id="KW-0472">Membrane</keyword>
<comment type="subcellular location">
    <subcellularLocation>
        <location evidence="1">Membrane</location>
        <topology evidence="1">Single-pass membrane protein</topology>
    </subcellularLocation>
</comment>
<dbReference type="GO" id="GO:0030246">
    <property type="term" value="F:carbohydrate binding"/>
    <property type="evidence" value="ECO:0007669"/>
    <property type="project" value="UniProtKB-KW"/>
</dbReference>
<evidence type="ECO:0000256" key="2">
    <source>
        <dbReference type="ARBA" id="ARBA00010270"/>
    </source>
</evidence>
<accession>A0A7W6Y420</accession>
<sequence length="161" mass="18495">MNAFRMRIATALTAAAVLATSFVPVSAAPVMPVAPMAVQASASQATEVQYRRDDRDRRYYRHDRDRRHYRHDRRAYREGYYNGHRGYRERRQGYRYHNGYWFPLAAFGAAAIIGGAIANQPRASGGSHYQWCANRYRTYRASDNTYVASAGVRRSCVSPYR</sequence>
<dbReference type="Proteomes" id="UP000520770">
    <property type="component" value="Unassembled WGS sequence"/>
</dbReference>
<dbReference type="Pfam" id="PF07886">
    <property type="entry name" value="BA14K"/>
    <property type="match status" value="1"/>
</dbReference>
<keyword evidence="8" id="KW-0732">Signal</keyword>
<evidence type="ECO:0000313" key="12">
    <source>
        <dbReference type="Proteomes" id="UP000520770"/>
    </source>
</evidence>
<protein>
    <recommendedName>
        <fullName evidence="3">Lectin-like protein BA14k</fullName>
    </recommendedName>
</protein>
<feature type="signal peptide" evidence="8">
    <location>
        <begin position="1"/>
        <end position="27"/>
    </location>
</feature>
<keyword evidence="5" id="KW-0430">Lectin</keyword>
<evidence type="ECO:0000256" key="6">
    <source>
        <dbReference type="ARBA" id="ARBA00025321"/>
    </source>
</evidence>
<evidence type="ECO:0000313" key="14">
    <source>
        <dbReference type="Proteomes" id="UP000576087"/>
    </source>
</evidence>
<reference evidence="12 13" key="1">
    <citation type="submission" date="2020-08" db="EMBL/GenBank/DDBJ databases">
        <title>Genomic Encyclopedia of Type Strains, Phase IV (KMG-V): Genome sequencing to study the core and pangenomes of soil and plant-associated prokaryotes.</title>
        <authorList>
            <person name="Whitman W."/>
        </authorList>
    </citation>
    <scope>NUCLEOTIDE SEQUENCE [LARGE SCALE GENOMIC DNA]</scope>
    <source>
        <strain evidence="10 13">SEMIA 444</strain>
        <strain evidence="9 12">SEMIA 448</strain>
        <strain evidence="11 14">SEMIA 452</strain>
    </source>
</reference>
<evidence type="ECO:0000313" key="9">
    <source>
        <dbReference type="EMBL" id="MBB4348467.1"/>
    </source>
</evidence>
<comment type="caution">
    <text evidence="11">The sequence shown here is derived from an EMBL/GenBank/DDBJ whole genome shotgun (WGS) entry which is preliminary data.</text>
</comment>
<keyword evidence="13" id="KW-1185">Reference proteome</keyword>
<keyword evidence="7" id="KW-1133">Transmembrane helix</keyword>
<feature type="chain" id="PRO_5036214472" description="Lectin-like protein BA14k" evidence="8">
    <location>
        <begin position="28"/>
        <end position="161"/>
    </location>
</feature>
<evidence type="ECO:0000313" key="11">
    <source>
        <dbReference type="EMBL" id="MBB4446394.1"/>
    </source>
</evidence>
<feature type="transmembrane region" description="Helical" evidence="7">
    <location>
        <begin position="100"/>
        <end position="118"/>
    </location>
</feature>
<dbReference type="EMBL" id="JACIHM010000002">
    <property type="protein sequence ID" value="MBB4446394.1"/>
    <property type="molecule type" value="Genomic_DNA"/>
</dbReference>
<gene>
    <name evidence="10" type="ORF">GGE31_002208</name>
    <name evidence="9" type="ORF">GGE33_002209</name>
    <name evidence="11" type="ORF">GGE35_002210</name>
</gene>
<name>A0A7W6Y420_9HYPH</name>
<dbReference type="AlphaFoldDB" id="A0A7W6Y420"/>
<evidence type="ECO:0000256" key="3">
    <source>
        <dbReference type="ARBA" id="ARBA00020552"/>
    </source>
</evidence>
<comment type="similarity">
    <text evidence="2">Belongs to the BA14k family.</text>
</comment>
<evidence type="ECO:0000256" key="1">
    <source>
        <dbReference type="ARBA" id="ARBA00004167"/>
    </source>
</evidence>
<dbReference type="GO" id="GO:0016020">
    <property type="term" value="C:membrane"/>
    <property type="evidence" value="ECO:0007669"/>
    <property type="project" value="UniProtKB-SubCell"/>
</dbReference>
<evidence type="ECO:0000256" key="4">
    <source>
        <dbReference type="ARBA" id="ARBA00022475"/>
    </source>
</evidence>
<proteinExistence type="inferred from homology"/>
<keyword evidence="7" id="KW-0812">Transmembrane</keyword>
<evidence type="ECO:0000256" key="7">
    <source>
        <dbReference type="SAM" id="Phobius"/>
    </source>
</evidence>
<evidence type="ECO:0000313" key="13">
    <source>
        <dbReference type="Proteomes" id="UP000524535"/>
    </source>
</evidence>
<dbReference type="InterPro" id="IPR012413">
    <property type="entry name" value="BA14K"/>
</dbReference>
<evidence type="ECO:0000256" key="8">
    <source>
        <dbReference type="SAM" id="SignalP"/>
    </source>
</evidence>
<dbReference type="EMBL" id="JACIGY010000002">
    <property type="protein sequence ID" value="MBB4411703.1"/>
    <property type="molecule type" value="Genomic_DNA"/>
</dbReference>
<dbReference type="Proteomes" id="UP000576087">
    <property type="component" value="Unassembled WGS sequence"/>
</dbReference>
<evidence type="ECO:0000313" key="10">
    <source>
        <dbReference type="EMBL" id="MBB4411703.1"/>
    </source>
</evidence>
<comment type="function">
    <text evidence="6">Has immunoglobulin-binding and hemagglutination properties, and can bind to mannose. Essential for virulence. May be involved in LPS biosynthesis or polysaccharide transport.</text>
</comment>
<keyword evidence="4" id="KW-1003">Cell membrane</keyword>
<evidence type="ECO:0000256" key="5">
    <source>
        <dbReference type="ARBA" id="ARBA00022734"/>
    </source>
</evidence>
<dbReference type="RefSeq" id="WP_148142853.1">
    <property type="nucleotide sequence ID" value="NZ_JACIGW010000002.1"/>
</dbReference>